<feature type="non-terminal residue" evidence="1">
    <location>
        <position position="253"/>
    </location>
</feature>
<protein>
    <recommendedName>
        <fullName evidence="2">Terminase large subunit gp17-like C-terminal domain-containing protein</fullName>
    </recommendedName>
</protein>
<gene>
    <name evidence="1" type="ORF">S01H1_61719</name>
</gene>
<proteinExistence type="predicted"/>
<organism evidence="1">
    <name type="scientific">marine sediment metagenome</name>
    <dbReference type="NCBI Taxonomy" id="412755"/>
    <lineage>
        <taxon>unclassified sequences</taxon>
        <taxon>metagenomes</taxon>
        <taxon>ecological metagenomes</taxon>
    </lineage>
</organism>
<feature type="non-terminal residue" evidence="1">
    <location>
        <position position="1"/>
    </location>
</feature>
<evidence type="ECO:0000313" key="1">
    <source>
        <dbReference type="EMBL" id="GAG36363.1"/>
    </source>
</evidence>
<dbReference type="AlphaFoldDB" id="X0XI78"/>
<comment type="caution">
    <text evidence="1">The sequence shown here is derived from an EMBL/GenBank/DDBJ whole genome shotgun (WGS) entry which is preliminary data.</text>
</comment>
<name>X0XI78_9ZZZZ</name>
<dbReference type="EMBL" id="BARS01040500">
    <property type="protein sequence ID" value="GAG36363.1"/>
    <property type="molecule type" value="Genomic_DNA"/>
</dbReference>
<dbReference type="Gene3D" id="3.30.420.240">
    <property type="match status" value="1"/>
</dbReference>
<evidence type="ECO:0008006" key="2">
    <source>
        <dbReference type="Google" id="ProtNLM"/>
    </source>
</evidence>
<accession>X0XI78</accession>
<sequence length="253" mass="28833">LFIFDEAKGIEQWQWDSVRGLLTGGFCRWLVISTTDGVGVGENFYKAFEDKKSDWNKIHISAEESPYVTGEMFQYKDIPDLEHPERFEKKEISPAELNVQIASPEWIDECEREWGKDSVLYLTKVKGEIADQGADTIIKLSQVKKMEENWEDSGFDDEGQEEAGVDVARGGDDDTVFYRRKGLKVVDSKVISSPNLPPKEKLVFLAGELERFIEYNKDMRIKTDDTGVGGGLTDIMESRNYNVIPINFQQKAN</sequence>
<reference evidence="1" key="1">
    <citation type="journal article" date="2014" name="Front. Microbiol.">
        <title>High frequency of phylogenetically diverse reductive dehalogenase-homologous genes in deep subseafloor sedimentary metagenomes.</title>
        <authorList>
            <person name="Kawai M."/>
            <person name="Futagami T."/>
            <person name="Toyoda A."/>
            <person name="Takaki Y."/>
            <person name="Nishi S."/>
            <person name="Hori S."/>
            <person name="Arai W."/>
            <person name="Tsubouchi T."/>
            <person name="Morono Y."/>
            <person name="Uchiyama I."/>
            <person name="Ito T."/>
            <person name="Fujiyama A."/>
            <person name="Inagaki F."/>
            <person name="Takami H."/>
        </authorList>
    </citation>
    <scope>NUCLEOTIDE SEQUENCE</scope>
    <source>
        <strain evidence="1">Expedition CK06-06</strain>
    </source>
</reference>